<accession>U2C5B9</accession>
<proteinExistence type="predicted"/>
<dbReference type="HOGENOM" id="CLU_3114725_0_0_10"/>
<name>U2C5B9_9BACE</name>
<evidence type="ECO:0000313" key="1">
    <source>
        <dbReference type="EMBL" id="ERI85679.1"/>
    </source>
</evidence>
<comment type="caution">
    <text evidence="1">The sequence shown here is derived from an EMBL/GenBank/DDBJ whole genome shotgun (WGS) entry which is preliminary data.</text>
</comment>
<dbReference type="AlphaFoldDB" id="U2C5B9"/>
<dbReference type="Proteomes" id="UP000016496">
    <property type="component" value="Unassembled WGS sequence"/>
</dbReference>
<reference evidence="1 2" key="1">
    <citation type="submission" date="2013-08" db="EMBL/GenBank/DDBJ databases">
        <authorList>
            <person name="Weinstock G."/>
            <person name="Sodergren E."/>
            <person name="Wylie T."/>
            <person name="Fulton L."/>
            <person name="Fulton R."/>
            <person name="Fronick C."/>
            <person name="O'Laughlin M."/>
            <person name="Godfrey J."/>
            <person name="Miner T."/>
            <person name="Herter B."/>
            <person name="Appelbaum E."/>
            <person name="Cordes M."/>
            <person name="Lek S."/>
            <person name="Wollam A."/>
            <person name="Pepin K.H."/>
            <person name="Palsikar V.B."/>
            <person name="Mitreva M."/>
            <person name="Wilson R.K."/>
        </authorList>
    </citation>
    <scope>NUCLEOTIDE SEQUENCE [LARGE SCALE GENOMIC DNA]</scope>
    <source>
        <strain evidence="1 2">F0041</strain>
    </source>
</reference>
<organism evidence="1 2">
    <name type="scientific">Bacteroides pyogenes F0041</name>
    <dbReference type="NCBI Taxonomy" id="1321819"/>
    <lineage>
        <taxon>Bacteria</taxon>
        <taxon>Pseudomonadati</taxon>
        <taxon>Bacteroidota</taxon>
        <taxon>Bacteroidia</taxon>
        <taxon>Bacteroidales</taxon>
        <taxon>Bacteroidaceae</taxon>
        <taxon>Bacteroides</taxon>
    </lineage>
</organism>
<dbReference type="EMBL" id="AWSV01000081">
    <property type="protein sequence ID" value="ERI85679.1"/>
    <property type="molecule type" value="Genomic_DNA"/>
</dbReference>
<protein>
    <submittedName>
        <fullName evidence="1">Uncharacterized protein</fullName>
    </submittedName>
</protein>
<evidence type="ECO:0000313" key="2">
    <source>
        <dbReference type="Proteomes" id="UP000016496"/>
    </source>
</evidence>
<gene>
    <name evidence="1" type="ORF">HMPREF1981_01478</name>
</gene>
<sequence length="50" mass="5924">MFTMNFVLLQLSHRFLKESLATVYHELRLSATLLYNSLPRKSFSQEVFSE</sequence>